<dbReference type="RefSeq" id="WP_344874234.1">
    <property type="nucleotide sequence ID" value="NZ_BAABAL010000007.1"/>
</dbReference>
<dbReference type="InterPro" id="IPR003870">
    <property type="entry name" value="DUF222"/>
</dbReference>
<dbReference type="InterPro" id="IPR002711">
    <property type="entry name" value="HNH"/>
</dbReference>
<dbReference type="Pfam" id="PF02720">
    <property type="entry name" value="DUF222"/>
    <property type="match status" value="1"/>
</dbReference>
<keyword evidence="3" id="KW-0378">Hydrolase</keyword>
<proteinExistence type="inferred from homology"/>
<dbReference type="Pfam" id="PF01844">
    <property type="entry name" value="HNH"/>
    <property type="match status" value="1"/>
</dbReference>
<evidence type="ECO:0000256" key="1">
    <source>
        <dbReference type="ARBA" id="ARBA00023450"/>
    </source>
</evidence>
<protein>
    <submittedName>
        <fullName evidence="3">HNH endonuclease signature motif containing protein</fullName>
    </submittedName>
</protein>
<evidence type="ECO:0000313" key="4">
    <source>
        <dbReference type="Proteomes" id="UP001501747"/>
    </source>
</evidence>
<comment type="caution">
    <text evidence="3">The sequence shown here is derived from an EMBL/GenBank/DDBJ whole genome shotgun (WGS) entry which is preliminary data.</text>
</comment>
<name>A0ABP7RY38_9PSEU</name>
<dbReference type="InterPro" id="IPR003615">
    <property type="entry name" value="HNH_nuc"/>
</dbReference>
<keyword evidence="3" id="KW-0540">Nuclease</keyword>
<organism evidence="3 4">
    <name type="scientific">Allokutzneria multivorans</name>
    <dbReference type="NCBI Taxonomy" id="1142134"/>
    <lineage>
        <taxon>Bacteria</taxon>
        <taxon>Bacillati</taxon>
        <taxon>Actinomycetota</taxon>
        <taxon>Actinomycetes</taxon>
        <taxon>Pseudonocardiales</taxon>
        <taxon>Pseudonocardiaceae</taxon>
        <taxon>Allokutzneria</taxon>
    </lineage>
</organism>
<comment type="similarity">
    <text evidence="1">Belongs to the Rv1128c/1148c/1588c/1702c/1945/3466 family.</text>
</comment>
<dbReference type="SMART" id="SM00507">
    <property type="entry name" value="HNHc"/>
    <property type="match status" value="1"/>
</dbReference>
<dbReference type="Proteomes" id="UP001501747">
    <property type="component" value="Unassembled WGS sequence"/>
</dbReference>
<accession>A0ABP7RY38</accession>
<sequence length="407" mass="44491">MSAKAIIALLKRYLARGDTYRFTGDPLLDELRDFEKIATLAVAASTDLATEAQSQGLYADQGCKDLTVLLRTALKLAPEDAQRRSRLVRELPSLPLAKEAMYAGTISPRHALVVSDAVAKIPEDRAVEAEEALVKHAPLLNPRQLMYVGKRIRTQLDPEGAYRDEQEDIAQRSVKMGKDHNGWLHFTGILPPVEGAAVEAALHALASPRSGEDTRTPAQRYADSLTEAMKIALATRELPSSGGLRPQIIITIPYHALLTAIGFGDTSWGGPLSAHLIREMACDANILPAVLSGKNVPLNLGRSKRTASPGIRTALAVRDKGCAFPGCDRPPAWTEAHHVVHWLDGGPTDLDNMVLLCSHHHHVMHQQGWEIVFEQGLPTFIPPRWVDPDQKPLRNIRVELDLAISAG</sequence>
<evidence type="ECO:0000259" key="2">
    <source>
        <dbReference type="SMART" id="SM00507"/>
    </source>
</evidence>
<keyword evidence="4" id="KW-1185">Reference proteome</keyword>
<keyword evidence="3" id="KW-0255">Endonuclease</keyword>
<reference evidence="4" key="1">
    <citation type="journal article" date="2019" name="Int. J. Syst. Evol. Microbiol.">
        <title>The Global Catalogue of Microorganisms (GCM) 10K type strain sequencing project: providing services to taxonomists for standard genome sequencing and annotation.</title>
        <authorList>
            <consortium name="The Broad Institute Genomics Platform"/>
            <consortium name="The Broad Institute Genome Sequencing Center for Infectious Disease"/>
            <person name="Wu L."/>
            <person name="Ma J."/>
        </authorList>
    </citation>
    <scope>NUCLEOTIDE SEQUENCE [LARGE SCALE GENOMIC DNA]</scope>
    <source>
        <strain evidence="4">JCM 17342</strain>
    </source>
</reference>
<feature type="domain" description="HNH nuclease" evidence="2">
    <location>
        <begin position="310"/>
        <end position="362"/>
    </location>
</feature>
<dbReference type="EMBL" id="BAABAL010000007">
    <property type="protein sequence ID" value="GAA4003801.1"/>
    <property type="molecule type" value="Genomic_DNA"/>
</dbReference>
<dbReference type="Gene3D" id="1.10.30.50">
    <property type="match status" value="1"/>
</dbReference>
<evidence type="ECO:0000313" key="3">
    <source>
        <dbReference type="EMBL" id="GAA4003801.1"/>
    </source>
</evidence>
<gene>
    <name evidence="3" type="ORF">GCM10022247_25910</name>
</gene>
<dbReference type="CDD" id="cd00085">
    <property type="entry name" value="HNHc"/>
    <property type="match status" value="1"/>
</dbReference>
<dbReference type="GO" id="GO:0004519">
    <property type="term" value="F:endonuclease activity"/>
    <property type="evidence" value="ECO:0007669"/>
    <property type="project" value="UniProtKB-KW"/>
</dbReference>